<reference evidence="2 3" key="1">
    <citation type="submission" date="2016-10" db="EMBL/GenBank/DDBJ databases">
        <title>Paenibacillus species isolates.</title>
        <authorList>
            <person name="Beno S.M."/>
        </authorList>
    </citation>
    <scope>NUCLEOTIDE SEQUENCE [LARGE SCALE GENOMIC DNA]</scope>
    <source>
        <strain evidence="2 3">FSL H7-0918</strain>
    </source>
</reference>
<proteinExistence type="predicted"/>
<feature type="region of interest" description="Disordered" evidence="1">
    <location>
        <begin position="119"/>
        <end position="176"/>
    </location>
</feature>
<feature type="compositionally biased region" description="Acidic residues" evidence="1">
    <location>
        <begin position="120"/>
        <end position="132"/>
    </location>
</feature>
<evidence type="ECO:0008006" key="4">
    <source>
        <dbReference type="Google" id="ProtNLM"/>
    </source>
</evidence>
<dbReference type="EMBL" id="MPTO01000048">
    <property type="protein sequence ID" value="OME10421.1"/>
    <property type="molecule type" value="Genomic_DNA"/>
</dbReference>
<feature type="compositionally biased region" description="Polar residues" evidence="1">
    <location>
        <begin position="266"/>
        <end position="279"/>
    </location>
</feature>
<protein>
    <recommendedName>
        <fullName evidence="4">Replication protein</fullName>
    </recommendedName>
</protein>
<dbReference type="AlphaFoldDB" id="A0AB36J2Z1"/>
<comment type="caution">
    <text evidence="2">The sequence shown here is derived from an EMBL/GenBank/DDBJ whole genome shotgun (WGS) entry which is preliminary data.</text>
</comment>
<accession>A0AB36J2Z1</accession>
<evidence type="ECO:0000313" key="3">
    <source>
        <dbReference type="Proteomes" id="UP000187323"/>
    </source>
</evidence>
<dbReference type="RefSeq" id="WP_076138856.1">
    <property type="nucleotide sequence ID" value="NZ_MKQL01000006.1"/>
</dbReference>
<evidence type="ECO:0000256" key="1">
    <source>
        <dbReference type="SAM" id="MobiDB-lite"/>
    </source>
</evidence>
<dbReference type="Proteomes" id="UP000187323">
    <property type="component" value="Unassembled WGS sequence"/>
</dbReference>
<feature type="compositionally biased region" description="Basic and acidic residues" evidence="1">
    <location>
        <begin position="151"/>
        <end position="164"/>
    </location>
</feature>
<sequence length="324" mass="37516">MDGWIKLHRKIIESTIWDKPPLYLKVWMYLLISAQHAQYKGLKRGQISTSIPDIIEACKWHVGARVERPTKDQVYQVLSFLRKPDGGGHESDTEATMIATTKATHGMLVEVLNYSVYQDSGEDESNDEGNDETDAKPKREQRQPNNINKNVKNDKNEQEKELKKSSSQKNAKRVYSEDDRVYKLAKRFHELAYENALQLGTSHLIKEPNFQNWADTFRLILERDKIPEVELGEVIKYGLNENFYRTIIFSPTNLREQYPKILTHMRAQQQTNRNSSTPSGKPKLEITTNAGAKSVSAEELERSMQRAKEMKAAREREQKEAKHR</sequence>
<organism evidence="2 3">
    <name type="scientific">Paenibacillus odorifer</name>
    <dbReference type="NCBI Taxonomy" id="189426"/>
    <lineage>
        <taxon>Bacteria</taxon>
        <taxon>Bacillati</taxon>
        <taxon>Bacillota</taxon>
        <taxon>Bacilli</taxon>
        <taxon>Bacillales</taxon>
        <taxon>Paenibacillaceae</taxon>
        <taxon>Paenibacillus</taxon>
    </lineage>
</organism>
<feature type="compositionally biased region" description="Basic and acidic residues" evidence="1">
    <location>
        <begin position="133"/>
        <end position="142"/>
    </location>
</feature>
<feature type="region of interest" description="Disordered" evidence="1">
    <location>
        <begin position="266"/>
        <end position="324"/>
    </location>
</feature>
<feature type="compositionally biased region" description="Basic and acidic residues" evidence="1">
    <location>
        <begin position="299"/>
        <end position="324"/>
    </location>
</feature>
<name>A0AB36J2Z1_9BACL</name>
<gene>
    <name evidence="2" type="ORF">BSK47_30820</name>
</gene>
<evidence type="ECO:0000313" key="2">
    <source>
        <dbReference type="EMBL" id="OME10421.1"/>
    </source>
</evidence>